<accession>A0A1B9NUA9</accession>
<dbReference type="CDD" id="cd11386">
    <property type="entry name" value="MCP_signal"/>
    <property type="match status" value="1"/>
</dbReference>
<dbReference type="OrthoDB" id="2489132at2"/>
<comment type="subcellular location">
    <subcellularLocation>
        <location evidence="1">Membrane</location>
        <topology evidence="1">Multi-pass membrane protein</topology>
    </subcellularLocation>
</comment>
<dbReference type="Gene3D" id="6.10.340.10">
    <property type="match status" value="1"/>
</dbReference>
<dbReference type="Pfam" id="PF00015">
    <property type="entry name" value="MCPsignal"/>
    <property type="match status" value="1"/>
</dbReference>
<protein>
    <submittedName>
        <fullName evidence="11">Chemotaxis protein</fullName>
    </submittedName>
</protein>
<dbReference type="GO" id="GO:0006935">
    <property type="term" value="P:chemotaxis"/>
    <property type="evidence" value="ECO:0007669"/>
    <property type="project" value="InterPro"/>
</dbReference>
<dbReference type="InterPro" id="IPR003660">
    <property type="entry name" value="HAMP_dom"/>
</dbReference>
<dbReference type="EMBL" id="MAJU01000029">
    <property type="protein sequence ID" value="OCH17611.1"/>
    <property type="molecule type" value="Genomic_DNA"/>
</dbReference>
<dbReference type="PANTHER" id="PTHR32089">
    <property type="entry name" value="METHYL-ACCEPTING CHEMOTAXIS PROTEIN MCPB"/>
    <property type="match status" value="1"/>
</dbReference>
<feature type="transmembrane region" description="Helical" evidence="8">
    <location>
        <begin position="13"/>
        <end position="33"/>
    </location>
</feature>
<dbReference type="CDD" id="cd06225">
    <property type="entry name" value="HAMP"/>
    <property type="match status" value="1"/>
</dbReference>
<dbReference type="Proteomes" id="UP000093523">
    <property type="component" value="Unassembled WGS sequence"/>
</dbReference>
<evidence type="ECO:0000256" key="4">
    <source>
        <dbReference type="ARBA" id="ARBA00023136"/>
    </source>
</evidence>
<feature type="domain" description="HAMP" evidence="10">
    <location>
        <begin position="216"/>
        <end position="270"/>
    </location>
</feature>
<reference evidence="11 12" key="1">
    <citation type="submission" date="2016-06" db="EMBL/GenBank/DDBJ databases">
        <authorList>
            <person name="Kjaerup R.B."/>
            <person name="Dalgaard T.S."/>
            <person name="Juul-Madsen H.R."/>
        </authorList>
    </citation>
    <scope>NUCLEOTIDE SEQUENCE [LARGE SCALE GENOMIC DNA]</scope>
    <source>
        <strain evidence="11 12">1S159</strain>
    </source>
</reference>
<dbReference type="SUPFAM" id="SSF58104">
    <property type="entry name" value="Methyl-accepting chemotaxis protein (MCP) signaling domain"/>
    <property type="match status" value="1"/>
</dbReference>
<keyword evidence="3 8" id="KW-1133">Transmembrane helix</keyword>
<dbReference type="AlphaFoldDB" id="A0A1B9NUA9"/>
<dbReference type="FunFam" id="1.10.287.950:FF:000001">
    <property type="entry name" value="Methyl-accepting chemotaxis sensory transducer"/>
    <property type="match status" value="1"/>
</dbReference>
<evidence type="ECO:0000256" key="8">
    <source>
        <dbReference type="SAM" id="Phobius"/>
    </source>
</evidence>
<evidence type="ECO:0000256" key="1">
    <source>
        <dbReference type="ARBA" id="ARBA00004141"/>
    </source>
</evidence>
<dbReference type="PROSITE" id="PS50885">
    <property type="entry name" value="HAMP"/>
    <property type="match status" value="1"/>
</dbReference>
<dbReference type="Gene3D" id="1.10.287.950">
    <property type="entry name" value="Methyl-accepting chemotaxis protein"/>
    <property type="match status" value="1"/>
</dbReference>
<evidence type="ECO:0000256" key="6">
    <source>
        <dbReference type="ARBA" id="ARBA00029447"/>
    </source>
</evidence>
<evidence type="ECO:0000256" key="5">
    <source>
        <dbReference type="ARBA" id="ARBA00023224"/>
    </source>
</evidence>
<name>A0A1B9NUA9_ALILO</name>
<dbReference type="SMART" id="SM00304">
    <property type="entry name" value="HAMP"/>
    <property type="match status" value="1"/>
</dbReference>
<evidence type="ECO:0000256" key="7">
    <source>
        <dbReference type="PROSITE-ProRule" id="PRU00284"/>
    </source>
</evidence>
<dbReference type="STRING" id="688.A6E04_18490"/>
<evidence type="ECO:0000313" key="11">
    <source>
        <dbReference type="EMBL" id="OCH17611.1"/>
    </source>
</evidence>
<comment type="similarity">
    <text evidence="6">Belongs to the methyl-accepting chemotaxis (MCP) protein family.</text>
</comment>
<keyword evidence="5 7" id="KW-0807">Transducer</keyword>
<evidence type="ECO:0000256" key="3">
    <source>
        <dbReference type="ARBA" id="ARBA00022989"/>
    </source>
</evidence>
<evidence type="ECO:0000259" key="10">
    <source>
        <dbReference type="PROSITE" id="PS50885"/>
    </source>
</evidence>
<keyword evidence="4 8" id="KW-0472">Membrane</keyword>
<dbReference type="PRINTS" id="PR00260">
    <property type="entry name" value="CHEMTRNSDUCR"/>
</dbReference>
<gene>
    <name evidence="11" type="ORF">A6E04_18490</name>
</gene>
<dbReference type="InterPro" id="IPR004090">
    <property type="entry name" value="Chemotax_Me-accpt_rcpt"/>
</dbReference>
<organism evidence="11 12">
    <name type="scientific">Aliivibrio logei</name>
    <name type="common">Vibrio logei</name>
    <dbReference type="NCBI Taxonomy" id="688"/>
    <lineage>
        <taxon>Bacteria</taxon>
        <taxon>Pseudomonadati</taxon>
        <taxon>Pseudomonadota</taxon>
        <taxon>Gammaproteobacteria</taxon>
        <taxon>Vibrionales</taxon>
        <taxon>Vibrionaceae</taxon>
        <taxon>Aliivibrio</taxon>
    </lineage>
</organism>
<evidence type="ECO:0000259" key="9">
    <source>
        <dbReference type="PROSITE" id="PS50111"/>
    </source>
</evidence>
<comment type="caution">
    <text evidence="11">The sequence shown here is derived from an EMBL/GenBank/DDBJ whole genome shotgun (WGS) entry which is preliminary data.</text>
</comment>
<dbReference type="Pfam" id="PF00672">
    <property type="entry name" value="HAMP"/>
    <property type="match status" value="1"/>
</dbReference>
<dbReference type="GO" id="GO:0004888">
    <property type="term" value="F:transmembrane signaling receptor activity"/>
    <property type="evidence" value="ECO:0007669"/>
    <property type="project" value="InterPro"/>
</dbReference>
<evidence type="ECO:0000313" key="12">
    <source>
        <dbReference type="Proteomes" id="UP000093523"/>
    </source>
</evidence>
<dbReference type="PANTHER" id="PTHR32089:SF119">
    <property type="entry name" value="METHYL-ACCEPTING CHEMOTAXIS PROTEIN CTPL"/>
    <property type="match status" value="1"/>
</dbReference>
<proteinExistence type="inferred from homology"/>
<dbReference type="InterPro" id="IPR004089">
    <property type="entry name" value="MCPsignal_dom"/>
</dbReference>
<sequence length="547" mass="59736">MKLISHLSVKYKIAIPVIAIVLLFSSISILNVAKFNEQAKINNTLTVVVQPVMDSLEDAYRDLYQVITAAQGLMLSDNTPQEVDFYTFEFKDNAYKTIPRMKKVDVLYQHNLLPMNTRSELETLIRATDKWIALYEPLFSNPSEAQFYYDSVNSQMENEFIVIRKQLKSLRSLIEIEQNQLKEQSLHATNSGKLISEIGAGAAIVLALFAVWLSINWIVKPIQSLESAMSEIASGEGDLSQRILVGSQDEVGQLASAFNQFVSKIHVTVQDVILSSNSVRLEVKSIQSLTQNISEFSSNQQQESEVVAAAVHEMRVTSGTVNENANEAAEASQSATSEAGVTAKILQQTVNSIESLANEITQASGVIQTLDNDVSNIASILDVIRGIADQTNLLALNAAIEAARAGEQGRGFAVVADEVRALASKTQDSTGEIQRMIERLQKGAKEAVVAMESSRQSGGVTIDLANSASLSLEQITNAIMIMNDMNTHIATAANQQSQVSEDVNSNVQRIADNSHQMVTMVGSAEHACESLSNQCTKMDELVSQFKV</sequence>
<feature type="transmembrane region" description="Helical" evidence="8">
    <location>
        <begin position="198"/>
        <end position="219"/>
    </location>
</feature>
<dbReference type="SMART" id="SM00283">
    <property type="entry name" value="MA"/>
    <property type="match status" value="1"/>
</dbReference>
<evidence type="ECO:0000256" key="2">
    <source>
        <dbReference type="ARBA" id="ARBA00022692"/>
    </source>
</evidence>
<keyword evidence="2 8" id="KW-0812">Transmembrane</keyword>
<dbReference type="GO" id="GO:0016020">
    <property type="term" value="C:membrane"/>
    <property type="evidence" value="ECO:0007669"/>
    <property type="project" value="UniProtKB-SubCell"/>
</dbReference>
<feature type="domain" description="Methyl-accepting transducer" evidence="9">
    <location>
        <begin position="275"/>
        <end position="511"/>
    </location>
</feature>
<dbReference type="PROSITE" id="PS50111">
    <property type="entry name" value="CHEMOTAXIS_TRANSDUC_2"/>
    <property type="match status" value="1"/>
</dbReference>
<dbReference type="GO" id="GO:0007165">
    <property type="term" value="P:signal transduction"/>
    <property type="evidence" value="ECO:0007669"/>
    <property type="project" value="UniProtKB-KW"/>
</dbReference>
<dbReference type="RefSeq" id="WP_065612052.1">
    <property type="nucleotide sequence ID" value="NZ_CAWMPN010000029.1"/>
</dbReference>